<keyword evidence="4 8" id="KW-1003">Cell membrane</keyword>
<evidence type="ECO:0000256" key="2">
    <source>
        <dbReference type="ARBA" id="ARBA00009212"/>
    </source>
</evidence>
<dbReference type="KEGG" id="hli:HLI_18800"/>
<protein>
    <submittedName>
        <fullName evidence="10">Na(+)/H(+) antiporter subunit F</fullName>
    </submittedName>
</protein>
<feature type="transmembrane region" description="Helical" evidence="9">
    <location>
        <begin position="73"/>
        <end position="92"/>
    </location>
</feature>
<dbReference type="PANTHER" id="PTHR34702">
    <property type="entry name" value="NA(+)/H(+) ANTIPORTER SUBUNIT F1"/>
    <property type="match status" value="1"/>
</dbReference>
<dbReference type="Proteomes" id="UP000287756">
    <property type="component" value="Chromosome"/>
</dbReference>
<keyword evidence="6 9" id="KW-1133">Transmembrane helix</keyword>
<keyword evidence="8" id="KW-0050">Antiport</keyword>
<proteinExistence type="inferred from homology"/>
<evidence type="ECO:0000256" key="3">
    <source>
        <dbReference type="ARBA" id="ARBA00022448"/>
    </source>
</evidence>
<dbReference type="InterPro" id="IPR007208">
    <property type="entry name" value="MrpF/PhaF-like"/>
</dbReference>
<comment type="similarity">
    <text evidence="2 8">Belongs to the CPA3 antiporters (TC 2.A.63) subunit F family.</text>
</comment>
<feature type="transmembrane region" description="Helical" evidence="9">
    <location>
        <begin position="12"/>
        <end position="32"/>
    </location>
</feature>
<evidence type="ECO:0000256" key="1">
    <source>
        <dbReference type="ARBA" id="ARBA00004651"/>
    </source>
</evidence>
<keyword evidence="5 9" id="KW-0812">Transmembrane</keyword>
<sequence length="103" mass="11025">MDEILDVTQMLIQLSAIVSIIAVAISIILLLYRATIGPTNPDRAVALDIIGINLMALAGLIAILLVTTKFNDVVLLIGILLFIGTVGLAKFLEKGVIIERDLD</sequence>
<evidence type="ECO:0000256" key="8">
    <source>
        <dbReference type="PIRNR" id="PIRNR028784"/>
    </source>
</evidence>
<evidence type="ECO:0000256" key="6">
    <source>
        <dbReference type="ARBA" id="ARBA00022989"/>
    </source>
</evidence>
<organism evidence="10 11">
    <name type="scientific">Halobacillus litoralis</name>
    <dbReference type="NCBI Taxonomy" id="45668"/>
    <lineage>
        <taxon>Bacteria</taxon>
        <taxon>Bacillati</taxon>
        <taxon>Bacillota</taxon>
        <taxon>Bacilli</taxon>
        <taxon>Bacillales</taxon>
        <taxon>Bacillaceae</taxon>
        <taxon>Halobacillus</taxon>
    </lineage>
</organism>
<evidence type="ECO:0000256" key="9">
    <source>
        <dbReference type="SAM" id="Phobius"/>
    </source>
</evidence>
<reference evidence="10 11" key="1">
    <citation type="submission" date="2018-01" db="EMBL/GenBank/DDBJ databases">
        <title>The whole genome sequencing and assembly of Halobacillus litoralis ERB031 strain.</title>
        <authorList>
            <person name="Lee S.-J."/>
            <person name="Park M.-K."/>
            <person name="Kim J.-Y."/>
            <person name="Lee Y.-J."/>
            <person name="Yi H."/>
            <person name="Bahn Y.-S."/>
            <person name="Kim J.F."/>
            <person name="Lee D.-W."/>
        </authorList>
    </citation>
    <scope>NUCLEOTIDE SEQUENCE [LARGE SCALE GENOMIC DNA]</scope>
    <source>
        <strain evidence="10 11">ERB 031</strain>
    </source>
</reference>
<dbReference type="AlphaFoldDB" id="A0A410MHB2"/>
<gene>
    <name evidence="10" type="ORF">HLI_18800</name>
</gene>
<evidence type="ECO:0000256" key="7">
    <source>
        <dbReference type="ARBA" id="ARBA00023136"/>
    </source>
</evidence>
<accession>A0A410MHB2</accession>
<comment type="subcellular location">
    <subcellularLocation>
        <location evidence="1 8">Cell membrane</location>
        <topology evidence="1 8">Multi-pass membrane protein</topology>
    </subcellularLocation>
</comment>
<dbReference type="Pfam" id="PF04066">
    <property type="entry name" value="MrpF_PhaF"/>
    <property type="match status" value="1"/>
</dbReference>
<evidence type="ECO:0000313" key="11">
    <source>
        <dbReference type="Proteomes" id="UP000287756"/>
    </source>
</evidence>
<keyword evidence="3 8" id="KW-0813">Transport</keyword>
<dbReference type="PANTHER" id="PTHR34702:SF1">
    <property type="entry name" value="NA(+)_H(+) ANTIPORTER SUBUNIT F"/>
    <property type="match status" value="1"/>
</dbReference>
<evidence type="ECO:0000256" key="5">
    <source>
        <dbReference type="ARBA" id="ARBA00022692"/>
    </source>
</evidence>
<dbReference type="GO" id="GO:0015385">
    <property type="term" value="F:sodium:proton antiporter activity"/>
    <property type="evidence" value="ECO:0007669"/>
    <property type="project" value="TreeGrafter"/>
</dbReference>
<evidence type="ECO:0000313" key="10">
    <source>
        <dbReference type="EMBL" id="QAS54114.1"/>
    </source>
</evidence>
<feature type="transmembrane region" description="Helical" evidence="9">
    <location>
        <begin position="44"/>
        <end position="67"/>
    </location>
</feature>
<dbReference type="EMBL" id="CP026118">
    <property type="protein sequence ID" value="QAS54114.1"/>
    <property type="molecule type" value="Genomic_DNA"/>
</dbReference>
<dbReference type="RefSeq" id="WP_128526385.1">
    <property type="nucleotide sequence ID" value="NZ_CANLVY010000006.1"/>
</dbReference>
<name>A0A410MHB2_9BACI</name>
<dbReference type="GO" id="GO:0005886">
    <property type="term" value="C:plasma membrane"/>
    <property type="evidence" value="ECO:0007669"/>
    <property type="project" value="UniProtKB-SubCell"/>
</dbReference>
<keyword evidence="8" id="KW-0406">Ion transport</keyword>
<evidence type="ECO:0000256" key="4">
    <source>
        <dbReference type="ARBA" id="ARBA00022475"/>
    </source>
</evidence>
<dbReference type="PIRSF" id="PIRSF028784">
    <property type="entry name" value="MrpF"/>
    <property type="match status" value="1"/>
</dbReference>
<keyword evidence="7 8" id="KW-0472">Membrane</keyword>